<comment type="caution">
    <text evidence="1">The sequence shown here is derived from an EMBL/GenBank/DDBJ whole genome shotgun (WGS) entry which is preliminary data.</text>
</comment>
<name>A0ACA9RK30_9GLOM</name>
<sequence>MPSFNKTSSCVQKSLFSERVERNFNNKCAKRYSTFTCTQFTGLETFKKNFHVVTKRFNSDDSSKSYKNNNVTTIKEIVRESQQNNIISFYNISMKEDNYGPRCILILKYPDGGIFKTYLQSNFDKLNWTRKLDLAQQLADAIEFMHENEIIHGNLHSNNIFVYGNNIKILDFGPNMPCFQTEESYRVTKESDVYSLGVLMWEISKSRPPFKPTKEICQLSELTIDMLNDASVDFIEKAQTAYIALYADCWQDDPIKRPNIQEIVKRLE</sequence>
<keyword evidence="2" id="KW-1185">Reference proteome</keyword>
<reference evidence="1" key="1">
    <citation type="submission" date="2021-06" db="EMBL/GenBank/DDBJ databases">
        <authorList>
            <person name="Kallberg Y."/>
            <person name="Tangrot J."/>
            <person name="Rosling A."/>
        </authorList>
    </citation>
    <scope>NUCLEOTIDE SEQUENCE</scope>
    <source>
        <strain evidence="1">MA461A</strain>
    </source>
</reference>
<evidence type="ECO:0000313" key="2">
    <source>
        <dbReference type="Proteomes" id="UP000789920"/>
    </source>
</evidence>
<dbReference type="Proteomes" id="UP000789920">
    <property type="component" value="Unassembled WGS sequence"/>
</dbReference>
<protein>
    <submittedName>
        <fullName evidence="1">25330_t:CDS:1</fullName>
    </submittedName>
</protein>
<proteinExistence type="predicted"/>
<evidence type="ECO:0000313" key="1">
    <source>
        <dbReference type="EMBL" id="CAG8797090.1"/>
    </source>
</evidence>
<gene>
    <name evidence="1" type="ORF">RPERSI_LOCUS20284</name>
</gene>
<organism evidence="1 2">
    <name type="scientific">Racocetra persica</name>
    <dbReference type="NCBI Taxonomy" id="160502"/>
    <lineage>
        <taxon>Eukaryota</taxon>
        <taxon>Fungi</taxon>
        <taxon>Fungi incertae sedis</taxon>
        <taxon>Mucoromycota</taxon>
        <taxon>Glomeromycotina</taxon>
        <taxon>Glomeromycetes</taxon>
        <taxon>Diversisporales</taxon>
        <taxon>Gigasporaceae</taxon>
        <taxon>Racocetra</taxon>
    </lineage>
</organism>
<accession>A0ACA9RK30</accession>
<dbReference type="EMBL" id="CAJVQC010056984">
    <property type="protein sequence ID" value="CAG8797090.1"/>
    <property type="molecule type" value="Genomic_DNA"/>
</dbReference>
<feature type="non-terminal residue" evidence="1">
    <location>
        <position position="268"/>
    </location>
</feature>